<reference evidence="2 3" key="1">
    <citation type="submission" date="2023-11" db="EMBL/GenBank/DDBJ databases">
        <authorList>
            <person name="Hedman E."/>
            <person name="Englund M."/>
            <person name="Stromberg M."/>
            <person name="Nyberg Akerstrom W."/>
            <person name="Nylinder S."/>
            <person name="Jareborg N."/>
            <person name="Kallberg Y."/>
            <person name="Kronander E."/>
        </authorList>
    </citation>
    <scope>NUCLEOTIDE SEQUENCE [LARGE SCALE GENOMIC DNA]</scope>
</reference>
<feature type="signal peptide" evidence="1">
    <location>
        <begin position="1"/>
        <end position="19"/>
    </location>
</feature>
<keyword evidence="1" id="KW-0732">Signal</keyword>
<comment type="caution">
    <text evidence="2">The sequence shown here is derived from an EMBL/GenBank/DDBJ whole genome shotgun (WGS) entry which is preliminary data.</text>
</comment>
<evidence type="ECO:0000313" key="3">
    <source>
        <dbReference type="Proteomes" id="UP001314205"/>
    </source>
</evidence>
<feature type="chain" id="PRO_5043740665" description="Secreted protein" evidence="1">
    <location>
        <begin position="20"/>
        <end position="97"/>
    </location>
</feature>
<keyword evidence="3" id="KW-1185">Reference proteome</keyword>
<organism evidence="2 3">
    <name type="scientific">Parnassius mnemosyne</name>
    <name type="common">clouded apollo</name>
    <dbReference type="NCBI Taxonomy" id="213953"/>
    <lineage>
        <taxon>Eukaryota</taxon>
        <taxon>Metazoa</taxon>
        <taxon>Ecdysozoa</taxon>
        <taxon>Arthropoda</taxon>
        <taxon>Hexapoda</taxon>
        <taxon>Insecta</taxon>
        <taxon>Pterygota</taxon>
        <taxon>Neoptera</taxon>
        <taxon>Endopterygota</taxon>
        <taxon>Lepidoptera</taxon>
        <taxon>Glossata</taxon>
        <taxon>Ditrysia</taxon>
        <taxon>Papilionoidea</taxon>
        <taxon>Papilionidae</taxon>
        <taxon>Parnassiinae</taxon>
        <taxon>Parnassini</taxon>
        <taxon>Parnassius</taxon>
        <taxon>Driopa</taxon>
    </lineage>
</organism>
<dbReference type="Proteomes" id="UP001314205">
    <property type="component" value="Unassembled WGS sequence"/>
</dbReference>
<sequence length="97" mass="10905">MFLQIFFLILAVVAWMGLSSPIHTRYKRAVVSGRYRYRRSPIQQYVKGHKADPQAGSAPSSLEMKVKKGEYVCGDKICKLKPGEIPKGCNGICQYPI</sequence>
<protein>
    <recommendedName>
        <fullName evidence="4">Secreted protein</fullName>
    </recommendedName>
</protein>
<evidence type="ECO:0008006" key="4">
    <source>
        <dbReference type="Google" id="ProtNLM"/>
    </source>
</evidence>
<gene>
    <name evidence="2" type="ORF">PARMNEM_LOCUS11065</name>
</gene>
<name>A0AAV1L714_9NEOP</name>
<dbReference type="AlphaFoldDB" id="A0AAV1L714"/>
<evidence type="ECO:0000313" key="2">
    <source>
        <dbReference type="EMBL" id="CAK1590744.1"/>
    </source>
</evidence>
<evidence type="ECO:0000256" key="1">
    <source>
        <dbReference type="SAM" id="SignalP"/>
    </source>
</evidence>
<dbReference type="EMBL" id="CAVLGL010000086">
    <property type="protein sequence ID" value="CAK1590744.1"/>
    <property type="molecule type" value="Genomic_DNA"/>
</dbReference>
<accession>A0AAV1L714</accession>
<proteinExistence type="predicted"/>